<proteinExistence type="predicted"/>
<keyword evidence="2" id="KW-1185">Reference proteome</keyword>
<dbReference type="AlphaFoldDB" id="A0A1I7YYE0"/>
<feature type="region of interest" description="Disordered" evidence="1">
    <location>
        <begin position="1"/>
        <end position="21"/>
    </location>
</feature>
<evidence type="ECO:0000313" key="3">
    <source>
        <dbReference type="WBParaSite" id="L893_g21094.t1"/>
    </source>
</evidence>
<evidence type="ECO:0000313" key="2">
    <source>
        <dbReference type="Proteomes" id="UP000095287"/>
    </source>
</evidence>
<name>A0A1I7YYE0_9BILA</name>
<feature type="compositionally biased region" description="Basic and acidic residues" evidence="1">
    <location>
        <begin position="1"/>
        <end position="20"/>
    </location>
</feature>
<evidence type="ECO:0000256" key="1">
    <source>
        <dbReference type="SAM" id="MobiDB-lite"/>
    </source>
</evidence>
<reference evidence="3" key="1">
    <citation type="submission" date="2016-11" db="UniProtKB">
        <authorList>
            <consortium name="WormBaseParasite"/>
        </authorList>
    </citation>
    <scope>IDENTIFICATION</scope>
</reference>
<dbReference type="Proteomes" id="UP000095287">
    <property type="component" value="Unplaced"/>
</dbReference>
<organism evidence="2 3">
    <name type="scientific">Steinernema glaseri</name>
    <dbReference type="NCBI Taxonomy" id="37863"/>
    <lineage>
        <taxon>Eukaryota</taxon>
        <taxon>Metazoa</taxon>
        <taxon>Ecdysozoa</taxon>
        <taxon>Nematoda</taxon>
        <taxon>Chromadorea</taxon>
        <taxon>Rhabditida</taxon>
        <taxon>Tylenchina</taxon>
        <taxon>Panagrolaimomorpha</taxon>
        <taxon>Strongyloidoidea</taxon>
        <taxon>Steinernematidae</taxon>
        <taxon>Steinernema</taxon>
    </lineage>
</organism>
<sequence>MPEDGAKAVEKTRRDQNERNKAHKLMNGAAIPGLAGFPKQSLNNARGRQVGRDARGDLCFFGATDSSVA</sequence>
<dbReference type="WBParaSite" id="L893_g21094.t1">
    <property type="protein sequence ID" value="L893_g21094.t1"/>
    <property type="gene ID" value="L893_g21094"/>
</dbReference>
<accession>A0A1I7YYE0</accession>
<protein>
    <submittedName>
        <fullName evidence="3">Uncharacterized protein</fullName>
    </submittedName>
</protein>